<dbReference type="InterPro" id="IPR051202">
    <property type="entry name" value="Peptidase_C40"/>
</dbReference>
<sequence length="357" mass="37387">MKHKVAAATISAALLLGTAVVIPAPAAYAAQSAEVIWGVNMRTAPSASSTVIRMLKKGENVSIIEEAGSGWYKVSDSSGKTGYISSSSKYTTVSGSSDSSSSNSGSSSEAVPAMNAVVKKSVSFREGPTTSAKRIRYLQTNEQVQVLGKSGSSWYEVLDSNGVKGYVTTQTQYLSLGSTAGTGSGSTNTGSNGSGNSSNGDTVTKPSTPSSNASVEKVISAGMKYLGTPYEFGSNRSSTKTFDCSAFVRRAFIDGLGITLPADSRQQGDYVKKKGNTTTNINNLKRGDLMFFMSYKGTSASAYSGVNKSTARITHVGIYLGDGKILHTYSKESGGVRTNTIKGTHWEHRFLFGGSAL</sequence>
<dbReference type="Gene3D" id="2.30.30.40">
    <property type="entry name" value="SH3 Domains"/>
    <property type="match status" value="2"/>
</dbReference>
<dbReference type="Proteomes" id="UP000267798">
    <property type="component" value="Unassembled WGS sequence"/>
</dbReference>
<comment type="caution">
    <text evidence="9">The sequence shown here is derived from an EMBL/GenBank/DDBJ whole genome shotgun (WGS) entry which is preliminary data.</text>
</comment>
<comment type="similarity">
    <text evidence="1">Belongs to the peptidase C40 family.</text>
</comment>
<feature type="domain" description="NlpC/P60" evidence="8">
    <location>
        <begin position="212"/>
        <end position="357"/>
    </location>
</feature>
<dbReference type="GO" id="GO:0006508">
    <property type="term" value="P:proteolysis"/>
    <property type="evidence" value="ECO:0007669"/>
    <property type="project" value="UniProtKB-KW"/>
</dbReference>
<evidence type="ECO:0000256" key="5">
    <source>
        <dbReference type="SAM" id="MobiDB-lite"/>
    </source>
</evidence>
<name>A0A3A6PYG2_9BACL</name>
<dbReference type="Pfam" id="PF00877">
    <property type="entry name" value="NLPC_P60"/>
    <property type="match status" value="1"/>
</dbReference>
<evidence type="ECO:0000259" key="8">
    <source>
        <dbReference type="PROSITE" id="PS51935"/>
    </source>
</evidence>
<dbReference type="OrthoDB" id="9813118at2"/>
<dbReference type="PANTHER" id="PTHR47053">
    <property type="entry name" value="MUREIN DD-ENDOPEPTIDASE MEPH-RELATED"/>
    <property type="match status" value="1"/>
</dbReference>
<reference evidence="9 10" key="1">
    <citation type="submission" date="2018-09" db="EMBL/GenBank/DDBJ databases">
        <title>Paenibacillus aracenensis nov. sp. isolated from a cave in southern Spain.</title>
        <authorList>
            <person name="Jurado V."/>
            <person name="Gutierrez-Patricio S."/>
            <person name="Gonzalez-Pimentel J.L."/>
            <person name="Miller A.Z."/>
            <person name="Laiz L."/>
            <person name="Saiz-Jimenez C."/>
        </authorList>
    </citation>
    <scope>NUCLEOTIDE SEQUENCE [LARGE SCALE GENOMIC DNA]</scope>
    <source>
        <strain evidence="9 10">JCM 19203</strain>
    </source>
</reference>
<accession>A0A3A6PYG2</accession>
<feature type="compositionally biased region" description="Low complexity" evidence="5">
    <location>
        <begin position="91"/>
        <end position="108"/>
    </location>
</feature>
<keyword evidence="4" id="KW-0788">Thiol protease</keyword>
<evidence type="ECO:0000256" key="6">
    <source>
        <dbReference type="SAM" id="SignalP"/>
    </source>
</evidence>
<feature type="domain" description="SH3b" evidence="7">
    <location>
        <begin position="113"/>
        <end position="178"/>
    </location>
</feature>
<evidence type="ECO:0000256" key="1">
    <source>
        <dbReference type="ARBA" id="ARBA00007074"/>
    </source>
</evidence>
<dbReference type="AlphaFoldDB" id="A0A3A6PYG2"/>
<keyword evidence="2" id="KW-0645">Protease</keyword>
<feature type="chain" id="PRO_5017294462" evidence="6">
    <location>
        <begin position="30"/>
        <end position="357"/>
    </location>
</feature>
<feature type="domain" description="SH3b" evidence="7">
    <location>
        <begin position="30"/>
        <end position="93"/>
    </location>
</feature>
<feature type="signal peptide" evidence="6">
    <location>
        <begin position="1"/>
        <end position="29"/>
    </location>
</feature>
<protein>
    <submittedName>
        <fullName evidence="9">Hydrolase Nlp/P60</fullName>
    </submittedName>
</protein>
<gene>
    <name evidence="9" type="ORF">D3P09_08430</name>
</gene>
<feature type="compositionally biased region" description="Polar residues" evidence="5">
    <location>
        <begin position="201"/>
        <end position="214"/>
    </location>
</feature>
<dbReference type="Gene3D" id="3.90.1720.10">
    <property type="entry name" value="endopeptidase domain like (from Nostoc punctiforme)"/>
    <property type="match status" value="1"/>
</dbReference>
<dbReference type="InterPro" id="IPR003646">
    <property type="entry name" value="SH3-like_bac-type"/>
</dbReference>
<feature type="compositionally biased region" description="Low complexity" evidence="5">
    <location>
        <begin position="178"/>
        <end position="200"/>
    </location>
</feature>
<organism evidence="9 10">
    <name type="scientific">Paenibacillus pinisoli</name>
    <dbReference type="NCBI Taxonomy" id="1276110"/>
    <lineage>
        <taxon>Bacteria</taxon>
        <taxon>Bacillati</taxon>
        <taxon>Bacillota</taxon>
        <taxon>Bacilli</taxon>
        <taxon>Bacillales</taxon>
        <taxon>Paenibacillaceae</taxon>
        <taxon>Paenibacillus</taxon>
    </lineage>
</organism>
<dbReference type="SUPFAM" id="SSF50044">
    <property type="entry name" value="SH3-domain"/>
    <property type="match status" value="1"/>
</dbReference>
<dbReference type="InterPro" id="IPR036028">
    <property type="entry name" value="SH3-like_dom_sf"/>
</dbReference>
<keyword evidence="3 9" id="KW-0378">Hydrolase</keyword>
<proteinExistence type="inferred from homology"/>
<evidence type="ECO:0000313" key="10">
    <source>
        <dbReference type="Proteomes" id="UP000267798"/>
    </source>
</evidence>
<dbReference type="GO" id="GO:0008234">
    <property type="term" value="F:cysteine-type peptidase activity"/>
    <property type="evidence" value="ECO:0007669"/>
    <property type="project" value="UniProtKB-KW"/>
</dbReference>
<dbReference type="PROSITE" id="PS51781">
    <property type="entry name" value="SH3B"/>
    <property type="match status" value="2"/>
</dbReference>
<dbReference type="InterPro" id="IPR000064">
    <property type="entry name" value="NLP_P60_dom"/>
</dbReference>
<evidence type="ECO:0000256" key="2">
    <source>
        <dbReference type="ARBA" id="ARBA00022670"/>
    </source>
</evidence>
<dbReference type="PROSITE" id="PS51935">
    <property type="entry name" value="NLPC_P60"/>
    <property type="match status" value="1"/>
</dbReference>
<dbReference type="EMBL" id="QXQB01000002">
    <property type="protein sequence ID" value="RJX40363.1"/>
    <property type="molecule type" value="Genomic_DNA"/>
</dbReference>
<dbReference type="PANTHER" id="PTHR47053:SF1">
    <property type="entry name" value="MUREIN DD-ENDOPEPTIDASE MEPH-RELATED"/>
    <property type="match status" value="1"/>
</dbReference>
<evidence type="ECO:0000259" key="7">
    <source>
        <dbReference type="PROSITE" id="PS51781"/>
    </source>
</evidence>
<evidence type="ECO:0000256" key="3">
    <source>
        <dbReference type="ARBA" id="ARBA00022801"/>
    </source>
</evidence>
<dbReference type="Pfam" id="PF08239">
    <property type="entry name" value="SH3_3"/>
    <property type="match status" value="2"/>
</dbReference>
<keyword evidence="6" id="KW-0732">Signal</keyword>
<evidence type="ECO:0000256" key="4">
    <source>
        <dbReference type="ARBA" id="ARBA00022807"/>
    </source>
</evidence>
<evidence type="ECO:0000313" key="9">
    <source>
        <dbReference type="EMBL" id="RJX40363.1"/>
    </source>
</evidence>
<dbReference type="InterPro" id="IPR038765">
    <property type="entry name" value="Papain-like_cys_pep_sf"/>
</dbReference>
<dbReference type="SUPFAM" id="SSF54001">
    <property type="entry name" value="Cysteine proteinases"/>
    <property type="match status" value="1"/>
</dbReference>
<feature type="region of interest" description="Disordered" evidence="5">
    <location>
        <begin position="178"/>
        <end position="214"/>
    </location>
</feature>
<keyword evidence="10" id="KW-1185">Reference proteome</keyword>
<feature type="region of interest" description="Disordered" evidence="5">
    <location>
        <begin position="91"/>
        <end position="111"/>
    </location>
</feature>
<dbReference type="SMART" id="SM00287">
    <property type="entry name" value="SH3b"/>
    <property type="match status" value="2"/>
</dbReference>